<dbReference type="KEGG" id="ccal:108631191"/>
<dbReference type="GeneID" id="108631191"/>
<dbReference type="SUPFAM" id="SSF48371">
    <property type="entry name" value="ARM repeat"/>
    <property type="match status" value="1"/>
</dbReference>
<dbReference type="AlphaFoldDB" id="A0AAJ7SCD0"/>
<dbReference type="PANTHER" id="PTHR46618">
    <property type="entry name" value="ARMADILLO REPEAT-CONTAINING PROTEIN 3"/>
    <property type="match status" value="1"/>
</dbReference>
<evidence type="ECO:0000256" key="1">
    <source>
        <dbReference type="ARBA" id="ARBA00022737"/>
    </source>
</evidence>
<evidence type="ECO:0000313" key="3">
    <source>
        <dbReference type="RefSeq" id="XP_026674557.1"/>
    </source>
</evidence>
<sequence>MGPKRGKKCVETGKDRVDREQQTKNQFDPLRLEAKYPGTAILLLQCDEKPILLAAAAALAKFAGKSVENLEVLFDLDIVDSVIPLITHEDLFTRRFATKLLAEMVAIPNVRNFLLDSDYYIPHFTRVLINEEDLFMQEFSSLILSVISNDLYGAAQLLKQCSDMNFLYDRIQSPDPDVKKNALQIIYNLLQDPVATKKVIEAKNFNLEIVYALYGSPYPEIKKLALNVVRDLVRRNQDDYVQEHFRRTNGLQALLEFLNVRHSGFFTSFRMSKTRSCVDAER</sequence>
<organism evidence="2 3">
    <name type="scientific">Ceratina calcarata</name>
    <dbReference type="NCBI Taxonomy" id="156304"/>
    <lineage>
        <taxon>Eukaryota</taxon>
        <taxon>Metazoa</taxon>
        <taxon>Ecdysozoa</taxon>
        <taxon>Arthropoda</taxon>
        <taxon>Hexapoda</taxon>
        <taxon>Insecta</taxon>
        <taxon>Pterygota</taxon>
        <taxon>Neoptera</taxon>
        <taxon>Endopterygota</taxon>
        <taxon>Hymenoptera</taxon>
        <taxon>Apocrita</taxon>
        <taxon>Aculeata</taxon>
        <taxon>Apoidea</taxon>
        <taxon>Anthophila</taxon>
        <taxon>Apidae</taxon>
        <taxon>Ceratina</taxon>
        <taxon>Zadontomerus</taxon>
    </lineage>
</organism>
<dbReference type="InterPro" id="IPR011989">
    <property type="entry name" value="ARM-like"/>
</dbReference>
<accession>A0AAJ7SCD0</accession>
<evidence type="ECO:0000313" key="2">
    <source>
        <dbReference type="Proteomes" id="UP000694925"/>
    </source>
</evidence>
<keyword evidence="1" id="KW-0677">Repeat</keyword>
<reference evidence="3 4" key="1">
    <citation type="submission" date="2025-04" db="UniProtKB">
        <authorList>
            <consortium name="RefSeq"/>
        </authorList>
    </citation>
    <scope>IDENTIFICATION</scope>
    <source>
        <tissue evidence="3 4">Whole body</tissue>
    </source>
</reference>
<dbReference type="Proteomes" id="UP000694925">
    <property type="component" value="Unplaced"/>
</dbReference>
<dbReference type="InterPro" id="IPR016024">
    <property type="entry name" value="ARM-type_fold"/>
</dbReference>
<proteinExistence type="predicted"/>
<dbReference type="InterPro" id="IPR052441">
    <property type="entry name" value="Armadillo-Ser/Thr_Kinase"/>
</dbReference>
<dbReference type="RefSeq" id="XP_026674559.1">
    <property type="nucleotide sequence ID" value="XM_026818758.1"/>
</dbReference>
<protein>
    <submittedName>
        <fullName evidence="3 4">Armadillo repeat-containing protein 3</fullName>
    </submittedName>
</protein>
<name>A0AAJ7SCD0_9HYME</name>
<dbReference type="RefSeq" id="XP_026674558.1">
    <property type="nucleotide sequence ID" value="XM_026818757.1"/>
</dbReference>
<dbReference type="PANTHER" id="PTHR46618:SF1">
    <property type="entry name" value="ARMADILLO REPEAT-CONTAINING PROTEIN 3"/>
    <property type="match status" value="1"/>
</dbReference>
<dbReference type="RefSeq" id="XP_026674557.1">
    <property type="nucleotide sequence ID" value="XM_026818756.1"/>
</dbReference>
<gene>
    <name evidence="3 4 5" type="primary">LOC108631191</name>
</gene>
<evidence type="ECO:0000313" key="5">
    <source>
        <dbReference type="RefSeq" id="XP_026674559.1"/>
    </source>
</evidence>
<evidence type="ECO:0000313" key="4">
    <source>
        <dbReference type="RefSeq" id="XP_026674558.1"/>
    </source>
</evidence>
<dbReference type="Gene3D" id="1.25.10.10">
    <property type="entry name" value="Leucine-rich Repeat Variant"/>
    <property type="match status" value="1"/>
</dbReference>
<keyword evidence="2" id="KW-1185">Reference proteome</keyword>